<dbReference type="CDD" id="cd08646">
    <property type="entry name" value="FMT_core_Met-tRNA-FMT_N"/>
    <property type="match status" value="1"/>
</dbReference>
<dbReference type="Pfam" id="PF00551">
    <property type="entry name" value="Formyl_trans_N"/>
    <property type="match status" value="1"/>
</dbReference>
<dbReference type="InterPro" id="IPR041711">
    <property type="entry name" value="Met-tRNA-FMT_N"/>
</dbReference>
<feature type="domain" description="Formyl transferase C-terminal" evidence="7">
    <location>
        <begin position="189"/>
        <end position="303"/>
    </location>
</feature>
<dbReference type="SUPFAM" id="SSF50486">
    <property type="entry name" value="FMT C-terminal domain-like"/>
    <property type="match status" value="1"/>
</dbReference>
<name>A0AAV1I9U8_9CHLO</name>
<evidence type="ECO:0000256" key="3">
    <source>
        <dbReference type="ARBA" id="ARBA00014185"/>
    </source>
</evidence>
<dbReference type="PANTHER" id="PTHR11138:SF5">
    <property type="entry name" value="METHIONYL-TRNA FORMYLTRANSFERASE, MITOCHONDRIAL"/>
    <property type="match status" value="1"/>
</dbReference>
<dbReference type="Gene3D" id="3.10.25.10">
    <property type="entry name" value="Formyl transferase, C-terminal domain"/>
    <property type="match status" value="1"/>
</dbReference>
<evidence type="ECO:0000259" key="6">
    <source>
        <dbReference type="Pfam" id="PF00551"/>
    </source>
</evidence>
<organism evidence="8 9">
    <name type="scientific">Coccomyxa viridis</name>
    <dbReference type="NCBI Taxonomy" id="1274662"/>
    <lineage>
        <taxon>Eukaryota</taxon>
        <taxon>Viridiplantae</taxon>
        <taxon>Chlorophyta</taxon>
        <taxon>core chlorophytes</taxon>
        <taxon>Trebouxiophyceae</taxon>
        <taxon>Trebouxiophyceae incertae sedis</taxon>
        <taxon>Coccomyxaceae</taxon>
        <taxon>Coccomyxa</taxon>
    </lineage>
</organism>
<comment type="similarity">
    <text evidence="1">Belongs to the Fmt family.</text>
</comment>
<dbReference type="InterPro" id="IPR011034">
    <property type="entry name" value="Formyl_transferase-like_C_sf"/>
</dbReference>
<keyword evidence="5" id="KW-0648">Protein biosynthesis</keyword>
<evidence type="ECO:0000256" key="5">
    <source>
        <dbReference type="ARBA" id="ARBA00022917"/>
    </source>
</evidence>
<keyword evidence="9" id="KW-1185">Reference proteome</keyword>
<reference evidence="8 9" key="1">
    <citation type="submission" date="2023-10" db="EMBL/GenBank/DDBJ databases">
        <authorList>
            <person name="Maclean D."/>
            <person name="Macfadyen A."/>
        </authorList>
    </citation>
    <scope>NUCLEOTIDE SEQUENCE [LARGE SCALE GENOMIC DNA]</scope>
</reference>
<evidence type="ECO:0000259" key="7">
    <source>
        <dbReference type="Pfam" id="PF02911"/>
    </source>
</evidence>
<dbReference type="AlphaFoldDB" id="A0AAV1I9U8"/>
<dbReference type="GO" id="GO:0004479">
    <property type="term" value="F:methionyl-tRNA formyltransferase activity"/>
    <property type="evidence" value="ECO:0007669"/>
    <property type="project" value="UniProtKB-EC"/>
</dbReference>
<dbReference type="Gene3D" id="3.40.50.170">
    <property type="entry name" value="Formyl transferase, N-terminal domain"/>
    <property type="match status" value="1"/>
</dbReference>
<dbReference type="Proteomes" id="UP001314263">
    <property type="component" value="Unassembled WGS sequence"/>
</dbReference>
<gene>
    <name evidence="8" type="ORF">CVIRNUC_007344</name>
</gene>
<evidence type="ECO:0000256" key="4">
    <source>
        <dbReference type="ARBA" id="ARBA00022679"/>
    </source>
</evidence>
<dbReference type="InterPro" id="IPR005794">
    <property type="entry name" value="Fmt"/>
</dbReference>
<dbReference type="InterPro" id="IPR044135">
    <property type="entry name" value="Met-tRNA-FMT_C"/>
</dbReference>
<comment type="caution">
    <text evidence="8">The sequence shown here is derived from an EMBL/GenBank/DDBJ whole genome shotgun (WGS) entry which is preliminary data.</text>
</comment>
<evidence type="ECO:0000256" key="2">
    <source>
        <dbReference type="ARBA" id="ARBA00012261"/>
    </source>
</evidence>
<dbReference type="InterPro" id="IPR005793">
    <property type="entry name" value="Formyl_trans_C"/>
</dbReference>
<sequence length="312" mass="33446">MKALVAAIVTQPGRPRGRGNKSIALPSLVAEQALSLGFSEDQILSPAKATEAAFLSQLSSIQPDLCVTAAYGNILPQKFLDIPKHGTLNIHPSLLPKYRGASPVQRALQDGAEETGVSVAFTVRAMDAGPVLAQERVAVGEAVQAPELLDNLFRRGIELLIRHLPSVFDGSAQQQATPQDDAAVSHAAKIEKSEGQLDFTQSARVLHNKVRAFAEWPGTTAMFHLEAAAGEREKDMVVKIIRTCVAEQTEPETIASTGSLQREVCVTRDRLLVPCAGGGLLDILDLQPPGKKPMHAGAFINGLKGRRLYVRS</sequence>
<dbReference type="PANTHER" id="PTHR11138">
    <property type="entry name" value="METHIONYL-TRNA FORMYLTRANSFERASE"/>
    <property type="match status" value="1"/>
</dbReference>
<dbReference type="HAMAP" id="MF_00182">
    <property type="entry name" value="Formyl_trans"/>
    <property type="match status" value="1"/>
</dbReference>
<dbReference type="CDD" id="cd08704">
    <property type="entry name" value="Met_tRNA_FMT_C"/>
    <property type="match status" value="1"/>
</dbReference>
<dbReference type="GO" id="GO:0005739">
    <property type="term" value="C:mitochondrion"/>
    <property type="evidence" value="ECO:0007669"/>
    <property type="project" value="TreeGrafter"/>
</dbReference>
<proteinExistence type="inferred from homology"/>
<evidence type="ECO:0000313" key="9">
    <source>
        <dbReference type="Proteomes" id="UP001314263"/>
    </source>
</evidence>
<keyword evidence="4" id="KW-0808">Transferase</keyword>
<feature type="domain" description="Formyl transferase N-terminal" evidence="6">
    <location>
        <begin position="3"/>
        <end position="153"/>
    </location>
</feature>
<dbReference type="Pfam" id="PF02911">
    <property type="entry name" value="Formyl_trans_C"/>
    <property type="match status" value="1"/>
</dbReference>
<dbReference type="SUPFAM" id="SSF53328">
    <property type="entry name" value="Formyltransferase"/>
    <property type="match status" value="1"/>
</dbReference>
<evidence type="ECO:0000256" key="1">
    <source>
        <dbReference type="ARBA" id="ARBA00010699"/>
    </source>
</evidence>
<dbReference type="InterPro" id="IPR002376">
    <property type="entry name" value="Formyl_transf_N"/>
</dbReference>
<accession>A0AAV1I9U8</accession>
<dbReference type="InterPro" id="IPR037022">
    <property type="entry name" value="Formyl_trans_C_sf"/>
</dbReference>
<dbReference type="EC" id="2.1.2.9" evidence="2"/>
<protein>
    <recommendedName>
        <fullName evidence="3">Methionyl-tRNA formyltransferase, mitochondrial</fullName>
        <ecNumber evidence="2">2.1.2.9</ecNumber>
    </recommendedName>
</protein>
<dbReference type="EMBL" id="CAUYUE010000010">
    <property type="protein sequence ID" value="CAK0784141.1"/>
    <property type="molecule type" value="Genomic_DNA"/>
</dbReference>
<dbReference type="InterPro" id="IPR036477">
    <property type="entry name" value="Formyl_transf_N_sf"/>
</dbReference>
<evidence type="ECO:0000313" key="8">
    <source>
        <dbReference type="EMBL" id="CAK0784141.1"/>
    </source>
</evidence>